<proteinExistence type="predicted"/>
<dbReference type="Pfam" id="PF00494">
    <property type="entry name" value="SQS_PSY"/>
    <property type="match status" value="1"/>
</dbReference>
<sequence length="298" mass="32425">MTAADRARYDDAALRASATIIDAYSTSFGRAARMLAEPVRTQVRSIYGLVRLADEIVDGAFDGTTVEDRRELLDDLEAEASRAVERGYSTNLTVHAFALTARAAGIDAELTQPFFESMRTDLARTEHDASSLGAYVHGSAEVVGLMCLRVFLLDTPGDAADRQARYEHLAPGAVALGAAFQKVNFLRDLAADRAELGRNYLQVAPTRLTDAERDRILDDIDADLALARQTIGELPRSCRRGVLAAHALFAALSHQLRRTPAATIAARRVRVPTRTKVAVLARVALVDARLGRTREVTP</sequence>
<dbReference type="InterPro" id="IPR002060">
    <property type="entry name" value="Squ/phyt_synthse"/>
</dbReference>
<dbReference type="OrthoDB" id="9807580at2"/>
<dbReference type="EMBL" id="PDJH01000001">
    <property type="protein sequence ID" value="PFG36745.1"/>
    <property type="molecule type" value="Genomic_DNA"/>
</dbReference>
<organism evidence="1 2">
    <name type="scientific">Flavimobilis soli</name>
    <dbReference type="NCBI Taxonomy" id="442709"/>
    <lineage>
        <taxon>Bacteria</taxon>
        <taxon>Bacillati</taxon>
        <taxon>Actinomycetota</taxon>
        <taxon>Actinomycetes</taxon>
        <taxon>Micrococcales</taxon>
        <taxon>Jonesiaceae</taxon>
        <taxon>Flavimobilis</taxon>
    </lineage>
</organism>
<evidence type="ECO:0000313" key="1">
    <source>
        <dbReference type="EMBL" id="PFG36745.1"/>
    </source>
</evidence>
<reference evidence="1 2" key="1">
    <citation type="submission" date="2017-10" db="EMBL/GenBank/DDBJ databases">
        <title>Sequencing the genomes of 1000 actinobacteria strains.</title>
        <authorList>
            <person name="Klenk H.-P."/>
        </authorList>
    </citation>
    <scope>NUCLEOTIDE SEQUENCE [LARGE SCALE GENOMIC DNA]</scope>
    <source>
        <strain evidence="1 2">DSM 21574</strain>
    </source>
</reference>
<dbReference type="InterPro" id="IPR008949">
    <property type="entry name" value="Isoprenoid_synthase_dom_sf"/>
</dbReference>
<dbReference type="Proteomes" id="UP000221394">
    <property type="component" value="Unassembled WGS sequence"/>
</dbReference>
<dbReference type="AlphaFoldDB" id="A0A2A9EEN4"/>
<dbReference type="RefSeq" id="WP_098458978.1">
    <property type="nucleotide sequence ID" value="NZ_PDJH01000001.1"/>
</dbReference>
<dbReference type="PANTHER" id="PTHR31480">
    <property type="entry name" value="BIFUNCTIONAL LYCOPENE CYCLASE/PHYTOENE SYNTHASE"/>
    <property type="match status" value="1"/>
</dbReference>
<evidence type="ECO:0000313" key="2">
    <source>
        <dbReference type="Proteomes" id="UP000221394"/>
    </source>
</evidence>
<dbReference type="Gene3D" id="1.10.600.10">
    <property type="entry name" value="Farnesyl Diphosphate Synthase"/>
    <property type="match status" value="1"/>
</dbReference>
<dbReference type="SFLD" id="SFLDS00005">
    <property type="entry name" value="Isoprenoid_Synthase_Type_I"/>
    <property type="match status" value="1"/>
</dbReference>
<dbReference type="SFLD" id="SFLDG01018">
    <property type="entry name" value="Squalene/Phytoene_Synthase_Lik"/>
    <property type="match status" value="1"/>
</dbReference>
<protein>
    <submittedName>
        <fullName evidence="1">Phytoene/squalene synthetase</fullName>
    </submittedName>
</protein>
<dbReference type="GO" id="GO:0016765">
    <property type="term" value="F:transferase activity, transferring alkyl or aryl (other than methyl) groups"/>
    <property type="evidence" value="ECO:0007669"/>
    <property type="project" value="UniProtKB-ARBA"/>
</dbReference>
<comment type="caution">
    <text evidence="1">The sequence shown here is derived from an EMBL/GenBank/DDBJ whole genome shotgun (WGS) entry which is preliminary data.</text>
</comment>
<gene>
    <name evidence="1" type="ORF">ATL41_1483</name>
</gene>
<accession>A0A2A9EEN4</accession>
<dbReference type="SUPFAM" id="SSF48576">
    <property type="entry name" value="Terpenoid synthases"/>
    <property type="match status" value="1"/>
</dbReference>
<name>A0A2A9EEN4_9MICO</name>
<keyword evidence="2" id="KW-1185">Reference proteome</keyword>